<reference evidence="1 2" key="1">
    <citation type="journal article" date="2012" name="Science">
        <title>The Paleozoic origin of enzymatic lignin decomposition reconstructed from 31 fungal genomes.</title>
        <authorList>
            <person name="Floudas D."/>
            <person name="Binder M."/>
            <person name="Riley R."/>
            <person name="Barry K."/>
            <person name="Blanchette R.A."/>
            <person name="Henrissat B."/>
            <person name="Martinez A.T."/>
            <person name="Otillar R."/>
            <person name="Spatafora J.W."/>
            <person name="Yadav J.S."/>
            <person name="Aerts A."/>
            <person name="Benoit I."/>
            <person name="Boyd A."/>
            <person name="Carlson A."/>
            <person name="Copeland A."/>
            <person name="Coutinho P.M."/>
            <person name="de Vries R.P."/>
            <person name="Ferreira P."/>
            <person name="Findley K."/>
            <person name="Foster B."/>
            <person name="Gaskell J."/>
            <person name="Glotzer D."/>
            <person name="Gorecki P."/>
            <person name="Heitman J."/>
            <person name="Hesse C."/>
            <person name="Hori C."/>
            <person name="Igarashi K."/>
            <person name="Jurgens J.A."/>
            <person name="Kallen N."/>
            <person name="Kersten P."/>
            <person name="Kohler A."/>
            <person name="Kuees U."/>
            <person name="Kumar T.K.A."/>
            <person name="Kuo A."/>
            <person name="LaButti K."/>
            <person name="Larrondo L.F."/>
            <person name="Lindquist E."/>
            <person name="Ling A."/>
            <person name="Lombard V."/>
            <person name="Lucas S."/>
            <person name="Lundell T."/>
            <person name="Martin R."/>
            <person name="McLaughlin D.J."/>
            <person name="Morgenstern I."/>
            <person name="Morin E."/>
            <person name="Murat C."/>
            <person name="Nagy L.G."/>
            <person name="Nolan M."/>
            <person name="Ohm R.A."/>
            <person name="Patyshakuliyeva A."/>
            <person name="Rokas A."/>
            <person name="Ruiz-Duenas F.J."/>
            <person name="Sabat G."/>
            <person name="Salamov A."/>
            <person name="Samejima M."/>
            <person name="Schmutz J."/>
            <person name="Slot J.C."/>
            <person name="St John F."/>
            <person name="Stenlid J."/>
            <person name="Sun H."/>
            <person name="Sun S."/>
            <person name="Syed K."/>
            <person name="Tsang A."/>
            <person name="Wiebenga A."/>
            <person name="Young D."/>
            <person name="Pisabarro A."/>
            <person name="Eastwood D.C."/>
            <person name="Martin F."/>
            <person name="Cullen D."/>
            <person name="Grigoriev I.V."/>
            <person name="Hibbett D.S."/>
        </authorList>
    </citation>
    <scope>NUCLEOTIDE SEQUENCE [LARGE SCALE GENOMIC DNA]</scope>
    <source>
        <strain evidence="1 2">MD-104</strain>
    </source>
</reference>
<evidence type="ECO:0000313" key="1">
    <source>
        <dbReference type="EMBL" id="PCH36319.1"/>
    </source>
</evidence>
<evidence type="ECO:0000313" key="2">
    <source>
        <dbReference type="Proteomes" id="UP000218811"/>
    </source>
</evidence>
<protein>
    <submittedName>
        <fullName evidence="1">Uncharacterized protein</fullName>
    </submittedName>
</protein>
<dbReference type="Proteomes" id="UP000218811">
    <property type="component" value="Unassembled WGS sequence"/>
</dbReference>
<name>A0A2H3JC60_WOLCO</name>
<gene>
    <name evidence="1" type="ORF">WOLCODRAFT_157033</name>
</gene>
<dbReference type="OrthoDB" id="2804213at2759"/>
<accession>A0A2H3JC60</accession>
<organism evidence="1 2">
    <name type="scientific">Wolfiporia cocos (strain MD-104)</name>
    <name type="common">Brown rot fungus</name>
    <dbReference type="NCBI Taxonomy" id="742152"/>
    <lineage>
        <taxon>Eukaryota</taxon>
        <taxon>Fungi</taxon>
        <taxon>Dikarya</taxon>
        <taxon>Basidiomycota</taxon>
        <taxon>Agaricomycotina</taxon>
        <taxon>Agaricomycetes</taxon>
        <taxon>Polyporales</taxon>
        <taxon>Phaeolaceae</taxon>
        <taxon>Wolfiporia</taxon>
    </lineage>
</organism>
<dbReference type="EMBL" id="KB467876">
    <property type="protein sequence ID" value="PCH36319.1"/>
    <property type="molecule type" value="Genomic_DNA"/>
</dbReference>
<dbReference type="AlphaFoldDB" id="A0A2H3JC60"/>
<sequence length="212" mass="23655">MTGLVPVATNIYVDASGSRPYVVMVAGVPICTMNFSLSEDFLNRRKLEEISDSVVIAATWLYALPWAKHIPDTRGRPPLMFIILRDGTAYFIALLLLNTSQIVLEHLYYSMDIVGTDYISQFQPPISSILVSRFIFDLRQHIDRGKTDSNVPSFVSEKTRSGGSIHFESRLVGNMGAPLDHSISNSLLFDDGDDIDEDYTGCNEELEGWDAI</sequence>
<proteinExistence type="predicted"/>
<keyword evidence="2" id="KW-1185">Reference proteome</keyword>